<feature type="domain" description="FHA" evidence="1">
    <location>
        <begin position="23"/>
        <end position="72"/>
    </location>
</feature>
<dbReference type="InterPro" id="IPR029016">
    <property type="entry name" value="GAF-like_dom_sf"/>
</dbReference>
<dbReference type="GO" id="GO:0006171">
    <property type="term" value="P:cAMP biosynthetic process"/>
    <property type="evidence" value="ECO:0007669"/>
    <property type="project" value="TreeGrafter"/>
</dbReference>
<dbReference type="PROSITE" id="PS50125">
    <property type="entry name" value="GUANYLATE_CYCLASE_2"/>
    <property type="match status" value="1"/>
</dbReference>
<dbReference type="InterPro" id="IPR029787">
    <property type="entry name" value="Nucleotide_cyclase"/>
</dbReference>
<dbReference type="InterPro" id="IPR008984">
    <property type="entry name" value="SMAD_FHA_dom_sf"/>
</dbReference>
<dbReference type="CDD" id="cd00060">
    <property type="entry name" value="FHA"/>
    <property type="match status" value="1"/>
</dbReference>
<dbReference type="SMART" id="SM00240">
    <property type="entry name" value="FHA"/>
    <property type="match status" value="1"/>
</dbReference>
<protein>
    <submittedName>
        <fullName evidence="3">Adenylate cyclase</fullName>
    </submittedName>
</protein>
<accession>A0A085WMQ6</accession>
<name>A0A085WMQ6_9BACT</name>
<dbReference type="Pfam" id="PF01590">
    <property type="entry name" value="GAF"/>
    <property type="match status" value="1"/>
</dbReference>
<dbReference type="GO" id="GO:0004016">
    <property type="term" value="F:adenylate cyclase activity"/>
    <property type="evidence" value="ECO:0007669"/>
    <property type="project" value="UniProtKB-ARBA"/>
</dbReference>
<evidence type="ECO:0000313" key="3">
    <source>
        <dbReference type="EMBL" id="KFE68969.1"/>
    </source>
</evidence>
<dbReference type="InterPro" id="IPR000253">
    <property type="entry name" value="FHA_dom"/>
</dbReference>
<dbReference type="Pfam" id="PF00211">
    <property type="entry name" value="Guanylate_cyc"/>
    <property type="match status" value="1"/>
</dbReference>
<dbReference type="OrthoDB" id="5242544at2"/>
<evidence type="ECO:0000259" key="1">
    <source>
        <dbReference type="PROSITE" id="PS50006"/>
    </source>
</evidence>
<dbReference type="Gene3D" id="3.30.70.1230">
    <property type="entry name" value="Nucleotide cyclase"/>
    <property type="match status" value="1"/>
</dbReference>
<keyword evidence="4" id="KW-1185">Reference proteome</keyword>
<dbReference type="Gene3D" id="3.30.450.40">
    <property type="match status" value="1"/>
</dbReference>
<dbReference type="Gene3D" id="2.60.200.20">
    <property type="match status" value="1"/>
</dbReference>
<dbReference type="PANTHER" id="PTHR43081">
    <property type="entry name" value="ADENYLATE CYCLASE, TERMINAL-DIFFERENTIATION SPECIFIC-RELATED"/>
    <property type="match status" value="1"/>
</dbReference>
<dbReference type="Pfam" id="PF00498">
    <property type="entry name" value="FHA"/>
    <property type="match status" value="1"/>
</dbReference>
<dbReference type="Proteomes" id="UP000028725">
    <property type="component" value="Unassembled WGS sequence"/>
</dbReference>
<dbReference type="SUPFAM" id="SSF49879">
    <property type="entry name" value="SMAD/FHA domain"/>
    <property type="match status" value="1"/>
</dbReference>
<dbReference type="InterPro" id="IPR003018">
    <property type="entry name" value="GAF"/>
</dbReference>
<proteinExistence type="predicted"/>
<feature type="domain" description="Guanylate cyclase" evidence="2">
    <location>
        <begin position="378"/>
        <end position="508"/>
    </location>
</feature>
<dbReference type="InterPro" id="IPR050697">
    <property type="entry name" value="Adenylyl/Guanylyl_Cyclase_3/4"/>
</dbReference>
<dbReference type="SUPFAM" id="SSF55781">
    <property type="entry name" value="GAF domain-like"/>
    <property type="match status" value="1"/>
</dbReference>
<dbReference type="RefSeq" id="WP_044187612.1">
    <property type="nucleotide sequence ID" value="NZ_JMCB01000005.1"/>
</dbReference>
<comment type="caution">
    <text evidence="3">The sequence shown here is derived from an EMBL/GenBank/DDBJ whole genome shotgun (WGS) entry which is preliminary data.</text>
</comment>
<sequence length="569" mass="60451">MWQIIINGPGYFDTPYDLPEGATSLGRADENDIVLGGDLVSRKHACLLVQGDTLRIEDLGSRNGSRINGLPLQGGKDLTPGDIVTLGENTLSVRQPHTVESAATEMVDLGAGGVRRFGHGEDVSPAVILAKNVKDLDVLRALDNFEPVPYENESGGSTPIGAGGSSPRVSYEKLVLLFRTAESLATAESLPAFLESAMDRVLERTEATTAVVLLRHSSGVLVPASVRHRGKLAKGEVPVSDAIVEEAMRQGRALAVGDVRDDRRFAGRESVILYGVDRVLCIPIGREPPFAGVLYVNTPAESETTLELMLDACTAVAHLVASGVQRFSAQSPKETGGPGSALRRTLERFHPPEVAERRAAEAQRTGGRPPALEERPLTILHAEMAGFGALCTRLGPVRASAVLNDFHAKMSGLIFSFEGSVEAFVGESVRALFGFPSAKQDDSVRAVRAGLALRADWLRAMSRRPADERCELRIAIHTTKGLVGMIGPDSRLDLGAVGEGVPVAGWLASTAAPGQVLITGKTLASIGARFDVLPLGERLVRPPKDKVAAFEVLEEDVPALTNPGVHGPK</sequence>
<dbReference type="GO" id="GO:0035556">
    <property type="term" value="P:intracellular signal transduction"/>
    <property type="evidence" value="ECO:0007669"/>
    <property type="project" value="InterPro"/>
</dbReference>
<gene>
    <name evidence="3" type="ORF">DB31_6871</name>
</gene>
<evidence type="ECO:0000259" key="2">
    <source>
        <dbReference type="PROSITE" id="PS50125"/>
    </source>
</evidence>
<dbReference type="AlphaFoldDB" id="A0A085WMQ6"/>
<dbReference type="InterPro" id="IPR001054">
    <property type="entry name" value="A/G_cyclase"/>
</dbReference>
<dbReference type="STRING" id="394096.DB31_6871"/>
<dbReference type="PATRIC" id="fig|394096.3.peg.2915"/>
<reference evidence="3 4" key="1">
    <citation type="submission" date="2014-04" db="EMBL/GenBank/DDBJ databases">
        <title>Genome assembly of Hyalangium minutum DSM 14724.</title>
        <authorList>
            <person name="Sharma G."/>
            <person name="Subramanian S."/>
        </authorList>
    </citation>
    <scope>NUCLEOTIDE SEQUENCE [LARGE SCALE GENOMIC DNA]</scope>
    <source>
        <strain evidence="3 4">DSM 14724</strain>
    </source>
</reference>
<dbReference type="PROSITE" id="PS50006">
    <property type="entry name" value="FHA_DOMAIN"/>
    <property type="match status" value="1"/>
</dbReference>
<dbReference type="EMBL" id="JMCB01000005">
    <property type="protein sequence ID" value="KFE68969.1"/>
    <property type="molecule type" value="Genomic_DNA"/>
</dbReference>
<dbReference type="CDD" id="cd07302">
    <property type="entry name" value="CHD"/>
    <property type="match status" value="1"/>
</dbReference>
<organism evidence="3 4">
    <name type="scientific">Hyalangium minutum</name>
    <dbReference type="NCBI Taxonomy" id="394096"/>
    <lineage>
        <taxon>Bacteria</taxon>
        <taxon>Pseudomonadati</taxon>
        <taxon>Myxococcota</taxon>
        <taxon>Myxococcia</taxon>
        <taxon>Myxococcales</taxon>
        <taxon>Cystobacterineae</taxon>
        <taxon>Archangiaceae</taxon>
        <taxon>Hyalangium</taxon>
    </lineage>
</organism>
<dbReference type="PANTHER" id="PTHR43081:SF20">
    <property type="entry name" value="TWO-COMPONENT RESPONSE REGULATOR"/>
    <property type="match status" value="1"/>
</dbReference>
<dbReference type="SUPFAM" id="SSF55073">
    <property type="entry name" value="Nucleotide cyclase"/>
    <property type="match status" value="1"/>
</dbReference>
<evidence type="ECO:0000313" key="4">
    <source>
        <dbReference type="Proteomes" id="UP000028725"/>
    </source>
</evidence>